<dbReference type="Proteomes" id="UP001232992">
    <property type="component" value="Unassembled WGS sequence"/>
</dbReference>
<sequence>MDSLPIISLQKLAIEDAREIEQLDRACDRYGFFYLSDSSIATELIEETIIVPSLLKGIALALGLEATEFDRYKEAQSNPSYNF</sequence>
<evidence type="ECO:0000259" key="1">
    <source>
        <dbReference type="Pfam" id="PF14226"/>
    </source>
</evidence>
<accession>A0ABT7BW41</accession>
<dbReference type="RefSeq" id="WP_283758044.1">
    <property type="nucleotide sequence ID" value="NZ_JAQOSQ010000007.1"/>
</dbReference>
<organism evidence="2 3">
    <name type="scientific">Roseofilum casamattae BLCC-M143</name>
    <dbReference type="NCBI Taxonomy" id="3022442"/>
    <lineage>
        <taxon>Bacteria</taxon>
        <taxon>Bacillati</taxon>
        <taxon>Cyanobacteriota</taxon>
        <taxon>Cyanophyceae</taxon>
        <taxon>Desertifilales</taxon>
        <taxon>Desertifilaceae</taxon>
        <taxon>Roseofilum</taxon>
        <taxon>Roseofilum casamattae</taxon>
    </lineage>
</organism>
<dbReference type="Gene3D" id="2.60.120.330">
    <property type="entry name" value="B-lactam Antibiotic, Isopenicillin N Synthase, Chain"/>
    <property type="match status" value="1"/>
</dbReference>
<reference evidence="2 3" key="1">
    <citation type="submission" date="2023-01" db="EMBL/GenBank/DDBJ databases">
        <title>Novel diversity within Roseofilum (Cyanobacteria; Desertifilaceae) from marine benthic mats with descriptions of four novel species.</title>
        <authorList>
            <person name="Wang Y."/>
            <person name="Berthold D.E."/>
            <person name="Hu J."/>
            <person name="Lefler F.W."/>
            <person name="Laughinghouse H.D. IV."/>
        </authorList>
    </citation>
    <scope>NUCLEOTIDE SEQUENCE [LARGE SCALE GENOMIC DNA]</scope>
    <source>
        <strain evidence="2 3">BLCC-M143</strain>
    </source>
</reference>
<dbReference type="EMBL" id="JAQOSQ010000007">
    <property type="protein sequence ID" value="MDJ1183391.1"/>
    <property type="molecule type" value="Genomic_DNA"/>
</dbReference>
<gene>
    <name evidence="2" type="ORF">PMH09_09280</name>
</gene>
<dbReference type="InterPro" id="IPR026992">
    <property type="entry name" value="DIOX_N"/>
</dbReference>
<protein>
    <submittedName>
        <fullName evidence="2">2-oxoglutarate and iron-dependent oxygenase domain-containing protein</fullName>
    </submittedName>
</protein>
<name>A0ABT7BW41_9CYAN</name>
<feature type="domain" description="Non-haem dioxygenase N-terminal" evidence="1">
    <location>
        <begin position="4"/>
        <end position="48"/>
    </location>
</feature>
<dbReference type="SUPFAM" id="SSF51197">
    <property type="entry name" value="Clavaminate synthase-like"/>
    <property type="match status" value="1"/>
</dbReference>
<dbReference type="InterPro" id="IPR027443">
    <property type="entry name" value="IPNS-like_sf"/>
</dbReference>
<dbReference type="Pfam" id="PF14226">
    <property type="entry name" value="DIOX_N"/>
    <property type="match status" value="1"/>
</dbReference>
<proteinExistence type="predicted"/>
<keyword evidence="3" id="KW-1185">Reference proteome</keyword>
<comment type="caution">
    <text evidence="2">The sequence shown here is derived from an EMBL/GenBank/DDBJ whole genome shotgun (WGS) entry which is preliminary data.</text>
</comment>
<evidence type="ECO:0000313" key="2">
    <source>
        <dbReference type="EMBL" id="MDJ1183391.1"/>
    </source>
</evidence>
<evidence type="ECO:0000313" key="3">
    <source>
        <dbReference type="Proteomes" id="UP001232992"/>
    </source>
</evidence>